<dbReference type="InterPro" id="IPR013094">
    <property type="entry name" value="AB_hydrolase_3"/>
</dbReference>
<dbReference type="SUPFAM" id="SSF53474">
    <property type="entry name" value="alpha/beta-Hydrolases"/>
    <property type="match status" value="1"/>
</dbReference>
<dbReference type="eggNOG" id="COG0657">
    <property type="taxonomic scope" value="Bacteria"/>
</dbReference>
<dbReference type="EMBL" id="CP018906">
    <property type="protein sequence ID" value="AQW20814.1"/>
    <property type="molecule type" value="Genomic_DNA"/>
</dbReference>
<evidence type="ECO:0000256" key="1">
    <source>
        <dbReference type="ARBA" id="ARBA00022801"/>
    </source>
</evidence>
<evidence type="ECO:0000313" key="3">
    <source>
        <dbReference type="EMBL" id="AQW20814.1"/>
    </source>
</evidence>
<accession>A0A1S6QGS9</accession>
<keyword evidence="4" id="KW-1185">Reference proteome</keyword>
<dbReference type="Gene3D" id="3.40.50.1820">
    <property type="entry name" value="alpha/beta hydrolase"/>
    <property type="match status" value="1"/>
</dbReference>
<dbReference type="Pfam" id="PF07859">
    <property type="entry name" value="Abhydrolase_3"/>
    <property type="match status" value="1"/>
</dbReference>
<dbReference type="KEGG" id="lcu:PL11_002230"/>
<dbReference type="InterPro" id="IPR029058">
    <property type="entry name" value="AB_hydrolase_fold"/>
</dbReference>
<sequence>MSFRSKRLLHKMKSESYKDNISHTFLKPNQKQNLFSEDPVYNDNIKKIDNGQIVTLDIVSKPDNQLLYFHGGAFTAPMNADQLEFITNLAQRTNSQLKIIDFPLLLSHKSTEIIDFCVKAFDECVADSLPINLVGDSAGAYLMLQVATRRAAEVNRIVAISPWLDLELANSSVHHREADDVFLELDVLQTIGKQFDDGLVEGDVVDLFMEENLSGLKIQLFYGDNEMLVPDNQIFVDAMNNAVESEIEVVEFNDIFHDYILWTKLSETKKTEKLIAEFLGR</sequence>
<gene>
    <name evidence="3" type="ORF">PL11_002230</name>
</gene>
<dbReference type="AlphaFoldDB" id="A0A1S6QGS9"/>
<dbReference type="InterPro" id="IPR050300">
    <property type="entry name" value="GDXG_lipolytic_enzyme"/>
</dbReference>
<protein>
    <recommendedName>
        <fullName evidence="2">Alpha/beta hydrolase fold-3 domain-containing protein</fullName>
    </recommendedName>
</protein>
<feature type="domain" description="Alpha/beta hydrolase fold-3" evidence="2">
    <location>
        <begin position="66"/>
        <end position="260"/>
    </location>
</feature>
<name>A0A1S6QGS9_9LACO</name>
<dbReference type="Proteomes" id="UP000030361">
    <property type="component" value="Chromosome"/>
</dbReference>
<evidence type="ECO:0000259" key="2">
    <source>
        <dbReference type="Pfam" id="PF07859"/>
    </source>
</evidence>
<keyword evidence="1" id="KW-0378">Hydrolase</keyword>
<dbReference type="PANTHER" id="PTHR48081">
    <property type="entry name" value="AB HYDROLASE SUPERFAMILY PROTEIN C4A8.06C"/>
    <property type="match status" value="1"/>
</dbReference>
<proteinExistence type="predicted"/>
<dbReference type="RefSeq" id="WP_035166041.1">
    <property type="nucleotide sequence ID" value="NZ_CP018906.1"/>
</dbReference>
<dbReference type="GO" id="GO:0016787">
    <property type="term" value="F:hydrolase activity"/>
    <property type="evidence" value="ECO:0007669"/>
    <property type="project" value="UniProtKB-KW"/>
</dbReference>
<dbReference type="OrthoDB" id="9815425at2"/>
<reference evidence="3 4" key="1">
    <citation type="journal article" date="2015" name="Genome Announc.">
        <title>Genome Sequence of Lactobacillus curieae CCTCC M 2011381T, a Novel Producer of Gamma-aminobutyric Acid.</title>
        <authorList>
            <person name="Wang Y."/>
            <person name="Wang Y."/>
            <person name="Lang C."/>
            <person name="Wei D."/>
            <person name="Xu P."/>
            <person name="Xie J."/>
        </authorList>
    </citation>
    <scope>NUCLEOTIDE SEQUENCE [LARGE SCALE GENOMIC DNA]</scope>
    <source>
        <strain evidence="3 4">CCTCC M 2011381</strain>
    </source>
</reference>
<evidence type="ECO:0000313" key="4">
    <source>
        <dbReference type="Proteomes" id="UP000030361"/>
    </source>
</evidence>
<organism evidence="3 4">
    <name type="scientific">Lentilactobacillus curieae</name>
    <dbReference type="NCBI Taxonomy" id="1138822"/>
    <lineage>
        <taxon>Bacteria</taxon>
        <taxon>Bacillati</taxon>
        <taxon>Bacillota</taxon>
        <taxon>Bacilli</taxon>
        <taxon>Lactobacillales</taxon>
        <taxon>Lactobacillaceae</taxon>
        <taxon>Lentilactobacillus</taxon>
    </lineage>
</organism>